<protein>
    <submittedName>
        <fullName evidence="1">Uncharacterized protein</fullName>
    </submittedName>
</protein>
<evidence type="ECO:0000313" key="2">
    <source>
        <dbReference type="Proteomes" id="UP000323632"/>
    </source>
</evidence>
<dbReference type="RefSeq" id="WP_150031492.1">
    <property type="nucleotide sequence ID" value="NZ_VWSH01000001.1"/>
</dbReference>
<keyword evidence="2" id="KW-1185">Reference proteome</keyword>
<dbReference type="PROSITE" id="PS51257">
    <property type="entry name" value="PROKAR_LIPOPROTEIN"/>
    <property type="match status" value="1"/>
</dbReference>
<reference evidence="1 2" key="1">
    <citation type="submission" date="2019-09" db="EMBL/GenBank/DDBJ databases">
        <title>Genome sequence and assembly of Taibaiella sp.</title>
        <authorList>
            <person name="Chhetri G."/>
        </authorList>
    </citation>
    <scope>NUCLEOTIDE SEQUENCE [LARGE SCALE GENOMIC DNA]</scope>
    <source>
        <strain evidence="1 2">KVB11</strain>
    </source>
</reference>
<gene>
    <name evidence="1" type="ORF">F0919_04375</name>
</gene>
<sequence>MRKLILPVFLITVGLFSCKKETTSLSDINKGNNFYPTEIGKYIIYNYDSTIWDDHEEKIFYYQGQLRYTTVDTFRDTEHEGRLAYRIDVERRANNTDPFEPSSVIYVTPSDNNVVMEERNVKFIKMVFPVSNGVTWNGNAMIPIDDQDYTKEFGNDKWVYTYANFNTDYNTTPAKVYNNTVTVNQIDDSLNNPDEDSTAYAYKNYAQEVYAYNVGMIYRKRTYWEFQPKIGGSGGSGFRKGYEVILKAVENN</sequence>
<dbReference type="EMBL" id="VWSH01000001">
    <property type="protein sequence ID" value="KAA5536915.1"/>
    <property type="molecule type" value="Genomic_DNA"/>
</dbReference>
<name>A0A5M6CVA1_9BACT</name>
<proteinExistence type="predicted"/>
<accession>A0A5M6CVA1</accession>
<evidence type="ECO:0000313" key="1">
    <source>
        <dbReference type="EMBL" id="KAA5536915.1"/>
    </source>
</evidence>
<organism evidence="1 2">
    <name type="scientific">Taibaiella lutea</name>
    <dbReference type="NCBI Taxonomy" id="2608001"/>
    <lineage>
        <taxon>Bacteria</taxon>
        <taxon>Pseudomonadati</taxon>
        <taxon>Bacteroidota</taxon>
        <taxon>Chitinophagia</taxon>
        <taxon>Chitinophagales</taxon>
        <taxon>Chitinophagaceae</taxon>
        <taxon>Taibaiella</taxon>
    </lineage>
</organism>
<dbReference type="AlphaFoldDB" id="A0A5M6CVA1"/>
<dbReference type="Proteomes" id="UP000323632">
    <property type="component" value="Unassembled WGS sequence"/>
</dbReference>
<comment type="caution">
    <text evidence="1">The sequence shown here is derived from an EMBL/GenBank/DDBJ whole genome shotgun (WGS) entry which is preliminary data.</text>
</comment>